<dbReference type="SMART" id="SM00255">
    <property type="entry name" value="TIR"/>
    <property type="match status" value="1"/>
</dbReference>
<name>A0AA88KUW3_ARTSF</name>
<dbReference type="PROSITE" id="PS51450">
    <property type="entry name" value="LRR"/>
    <property type="match status" value="10"/>
</dbReference>
<feature type="domain" description="TIR" evidence="7">
    <location>
        <begin position="991"/>
        <end position="1120"/>
    </location>
</feature>
<comment type="similarity">
    <text evidence="1">Belongs to the Toll-like receptor family.</text>
</comment>
<proteinExistence type="inferred from homology"/>
<evidence type="ECO:0000256" key="5">
    <source>
        <dbReference type="SAM" id="Phobius"/>
    </source>
</evidence>
<dbReference type="SMART" id="SM00364">
    <property type="entry name" value="LRR_BAC"/>
    <property type="match status" value="8"/>
</dbReference>
<evidence type="ECO:0000256" key="6">
    <source>
        <dbReference type="SAM" id="SignalP"/>
    </source>
</evidence>
<dbReference type="SMART" id="SM00365">
    <property type="entry name" value="LRR_SD22"/>
    <property type="match status" value="10"/>
</dbReference>
<dbReference type="InterPro" id="IPR035897">
    <property type="entry name" value="Toll_tir_struct_dom_sf"/>
</dbReference>
<dbReference type="EMBL" id="JAVRJZ010000104">
    <property type="protein sequence ID" value="KAK2703349.1"/>
    <property type="molecule type" value="Genomic_DNA"/>
</dbReference>
<dbReference type="InterPro" id="IPR000372">
    <property type="entry name" value="LRRNT"/>
</dbReference>
<sequence length="1161" mass="131889">MDGNLGKAWSLIITVVLAAKSHATPCKDVSKTLIYCKLGSLDDIDTSFIKSSFNGSLKIDCSSQRILSSFESKLFSHLGRLQSLDVSNCKLASISVNSFSGNYLLKDLKINSYNGDWASAIGLHLFVDSFFGLESLEKLDLSFNGLVLFPGSALCKISNLKHLNLSFNNLAGVDDFTIGSDCKNRLESIDLSHNKISVLKTHSFSNFNRLSSLNLSNNALLMIDSESFRELSLLESLDLSYNNITGADSILFDSLANLKVLNLSHNYLQEIDSTSLDKLLIFDLTDNKIRTLTENSFRKLYRLLVLRLSGNALTDIDQGVFRNLRSLQILHLDSNKIERIPSGSFNGLTNLHILSLSGNRLGKLEVASFEGLRVLNALRLDFNRISYIHPDSFRSLTSLQKLVLYGNRLKDIPTSLKTLVRLKTLDLGSNKFEELRNNSFSGLSALHTVKLGENLLHEIEAGAFKNLRSLKVLNLARNALYYLENRVFESVPGLEALNLEGNQITSLNGLFKPLHNLTWLNISDNQIDSFDYSYIPPKLFGLDIKHNNIPTLDNSYNVEHNRLEYLDVSHNRITMISPFSVPKSIRTFIAVNNHISKVEQHTFADKKFLKLVNLQRNLIRGLEPASLRIHPEASHSQFFIASNPFNCDCRMEWLLHVNGSSLYPLVADYYGIECITKGGLMPLISKESFLCEYISHCFALCHCCDFEACDCEMSCPVNCTCAHDSSWTSNIVDCSFRSQKFVPSGIPMDATEVRLDGNNIEHLLGHSFLGRKNMLRLFLNSTGTVVIPRNIFSGLKKLVELHLENNLITRLNGYEFESLECLESLHLQFNRIEYIETSSFSRLPNLKSLNLHGNKIRQFSFWELSKSNILEIQIHNNPFSCECSFMTEFQIWIAQNNVKIGDISEVLCLKDTTEYISWNNTCLNNDDVSFISILKLVRKYSLLLFGLIALTGLLLFLILLALCNRQSLYYKIYGLTGYRISKCKKCSQQNKMFDVFINYSVKDESLVYEELKELNESCYRVCMQHRELNVGVIGESVYMAGNTSKIIMIILTNNYIQSEWYRPGIKSMLLEMSLKHPHRIIVLVIEEVRDSDSDLRKLLRTVPIIISEDKWKWSKLRYYLPQGGRGRAAVSPFHSQPLPISMGHYEDLNKHIYSTLERVRT</sequence>
<evidence type="ECO:0000256" key="2">
    <source>
        <dbReference type="ARBA" id="ARBA00022614"/>
    </source>
</evidence>
<keyword evidence="9" id="KW-1185">Reference proteome</keyword>
<dbReference type="AlphaFoldDB" id="A0AA88KUW3"/>
<gene>
    <name evidence="8" type="ORF">QYM36_018142</name>
</gene>
<accession>A0AA88KUW3</accession>
<dbReference type="GO" id="GO:0007165">
    <property type="term" value="P:signal transduction"/>
    <property type="evidence" value="ECO:0007669"/>
    <property type="project" value="InterPro"/>
</dbReference>
<dbReference type="PANTHER" id="PTHR24366">
    <property type="entry name" value="IG(IMMUNOGLOBULIN) AND LRR(LEUCINE RICH REPEAT) DOMAINS"/>
    <property type="match status" value="1"/>
</dbReference>
<evidence type="ECO:0000256" key="4">
    <source>
        <dbReference type="ARBA" id="ARBA00022737"/>
    </source>
</evidence>
<keyword evidence="3 6" id="KW-0732">Signal</keyword>
<keyword evidence="5" id="KW-0472">Membrane</keyword>
<dbReference type="Gene3D" id="3.40.50.10140">
    <property type="entry name" value="Toll/interleukin-1 receptor homology (TIR) domain"/>
    <property type="match status" value="1"/>
</dbReference>
<keyword evidence="4" id="KW-0677">Repeat</keyword>
<dbReference type="Proteomes" id="UP001187531">
    <property type="component" value="Unassembled WGS sequence"/>
</dbReference>
<evidence type="ECO:0000313" key="8">
    <source>
        <dbReference type="EMBL" id="KAK2703349.1"/>
    </source>
</evidence>
<protein>
    <recommendedName>
        <fullName evidence="7">TIR domain-containing protein</fullName>
    </recommendedName>
</protein>
<dbReference type="Pfam" id="PF13855">
    <property type="entry name" value="LRR_8"/>
    <property type="match status" value="4"/>
</dbReference>
<dbReference type="FunFam" id="3.80.10.10:FF:001164">
    <property type="entry name" value="GH01279p"/>
    <property type="match status" value="1"/>
</dbReference>
<dbReference type="InterPro" id="IPR032675">
    <property type="entry name" value="LRR_dom_sf"/>
</dbReference>
<dbReference type="SMART" id="SM00369">
    <property type="entry name" value="LRR_TYP"/>
    <property type="match status" value="22"/>
</dbReference>
<keyword evidence="5" id="KW-0812">Transmembrane</keyword>
<dbReference type="SUPFAM" id="SSF52058">
    <property type="entry name" value="L domain-like"/>
    <property type="match status" value="4"/>
</dbReference>
<dbReference type="SUPFAM" id="SSF52200">
    <property type="entry name" value="Toll/Interleukin receptor TIR domain"/>
    <property type="match status" value="1"/>
</dbReference>
<evidence type="ECO:0000259" key="7">
    <source>
        <dbReference type="PROSITE" id="PS50104"/>
    </source>
</evidence>
<dbReference type="InterPro" id="IPR003591">
    <property type="entry name" value="Leu-rich_rpt_typical-subtyp"/>
</dbReference>
<dbReference type="Pfam" id="PF00560">
    <property type="entry name" value="LRR_1"/>
    <property type="match status" value="3"/>
</dbReference>
<dbReference type="Gene3D" id="3.80.10.10">
    <property type="entry name" value="Ribonuclease Inhibitor"/>
    <property type="match status" value="8"/>
</dbReference>
<keyword evidence="5" id="KW-1133">Transmembrane helix</keyword>
<reference evidence="8" key="1">
    <citation type="submission" date="2023-07" db="EMBL/GenBank/DDBJ databases">
        <title>Chromosome-level genome assembly of Artemia franciscana.</title>
        <authorList>
            <person name="Jo E."/>
        </authorList>
    </citation>
    <scope>NUCLEOTIDE SEQUENCE</scope>
    <source>
        <tissue evidence="8">Whole body</tissue>
    </source>
</reference>
<dbReference type="InterPro" id="IPR000157">
    <property type="entry name" value="TIR_dom"/>
</dbReference>
<keyword evidence="2" id="KW-0433">Leucine-rich repeat</keyword>
<dbReference type="PROSITE" id="PS50104">
    <property type="entry name" value="TIR"/>
    <property type="match status" value="1"/>
</dbReference>
<dbReference type="PANTHER" id="PTHR24366:SF161">
    <property type="entry name" value="TIR DOMAIN-CONTAINING PROTEIN"/>
    <property type="match status" value="1"/>
</dbReference>
<feature type="signal peptide" evidence="6">
    <location>
        <begin position="1"/>
        <end position="23"/>
    </location>
</feature>
<feature type="chain" id="PRO_5041724250" description="TIR domain-containing protein" evidence="6">
    <location>
        <begin position="24"/>
        <end position="1161"/>
    </location>
</feature>
<evidence type="ECO:0000313" key="9">
    <source>
        <dbReference type="Proteomes" id="UP001187531"/>
    </source>
</evidence>
<dbReference type="InterPro" id="IPR001611">
    <property type="entry name" value="Leu-rich_rpt"/>
</dbReference>
<evidence type="ECO:0000256" key="1">
    <source>
        <dbReference type="ARBA" id="ARBA00009634"/>
    </source>
</evidence>
<dbReference type="Pfam" id="PF13676">
    <property type="entry name" value="TIR_2"/>
    <property type="match status" value="1"/>
</dbReference>
<dbReference type="SMART" id="SM00013">
    <property type="entry name" value="LRRNT"/>
    <property type="match status" value="1"/>
</dbReference>
<feature type="transmembrane region" description="Helical" evidence="5">
    <location>
        <begin position="940"/>
        <end position="963"/>
    </location>
</feature>
<dbReference type="PRINTS" id="PR00019">
    <property type="entry name" value="LEURICHRPT"/>
</dbReference>
<comment type="caution">
    <text evidence="8">The sequence shown here is derived from an EMBL/GenBank/DDBJ whole genome shotgun (WGS) entry which is preliminary data.</text>
</comment>
<organism evidence="8 9">
    <name type="scientific">Artemia franciscana</name>
    <name type="common">Brine shrimp</name>
    <name type="synonym">Artemia sanfranciscana</name>
    <dbReference type="NCBI Taxonomy" id="6661"/>
    <lineage>
        <taxon>Eukaryota</taxon>
        <taxon>Metazoa</taxon>
        <taxon>Ecdysozoa</taxon>
        <taxon>Arthropoda</taxon>
        <taxon>Crustacea</taxon>
        <taxon>Branchiopoda</taxon>
        <taxon>Anostraca</taxon>
        <taxon>Artemiidae</taxon>
        <taxon>Artemia</taxon>
    </lineage>
</organism>
<evidence type="ECO:0000256" key="3">
    <source>
        <dbReference type="ARBA" id="ARBA00022729"/>
    </source>
</evidence>